<name>A0A401FTA7_9BACT</name>
<organism evidence="2 3">
    <name type="scientific">Desulfonema ishimotonii</name>
    <dbReference type="NCBI Taxonomy" id="45657"/>
    <lineage>
        <taxon>Bacteria</taxon>
        <taxon>Pseudomonadati</taxon>
        <taxon>Thermodesulfobacteriota</taxon>
        <taxon>Desulfobacteria</taxon>
        <taxon>Desulfobacterales</taxon>
        <taxon>Desulfococcaceae</taxon>
        <taxon>Desulfonema</taxon>
    </lineage>
</organism>
<dbReference type="Pfam" id="PF00188">
    <property type="entry name" value="CAP"/>
    <property type="match status" value="2"/>
</dbReference>
<dbReference type="PANTHER" id="PTHR31157:SF1">
    <property type="entry name" value="SCP DOMAIN-CONTAINING PROTEIN"/>
    <property type="match status" value="1"/>
</dbReference>
<feature type="domain" description="SCP" evidence="1">
    <location>
        <begin position="47"/>
        <end position="209"/>
    </location>
</feature>
<feature type="domain" description="SCP" evidence="1">
    <location>
        <begin position="223"/>
        <end position="341"/>
    </location>
</feature>
<dbReference type="PANTHER" id="PTHR31157">
    <property type="entry name" value="SCP DOMAIN-CONTAINING PROTEIN"/>
    <property type="match status" value="1"/>
</dbReference>
<dbReference type="AlphaFoldDB" id="A0A401FTA7"/>
<dbReference type="Proteomes" id="UP000288096">
    <property type="component" value="Unassembled WGS sequence"/>
</dbReference>
<dbReference type="Gene3D" id="3.40.33.10">
    <property type="entry name" value="CAP"/>
    <property type="match status" value="2"/>
</dbReference>
<sequence length="490" mass="54282">MVRFVLSITDMFRIFTYILIGFVLLFPYQPAWAEDAASVDPEIQLCDLINQARVNPLAMAASVGLNPDQVLADLPGLREILTQGLPPLNYNAKLRESARLHTGDMLENGYYGYISPDGSTPADRIRNAGYVADITGESLGVLGFFNFISPSEAVSRIFENLYRDELNPDRTESRYILSPDLTDVGIGFGEGTLSISENSYNAYLVTCDFATTAVSRLESELLQMINQARSNPLKVAAALGMNTYKIWADLPELHDILENGIPPLSFNGILYEAAQAHARDMLKQDYYSDVSLDGRNVYDRLFEKGYDPAIAAEARRLLATTDFVSPEEGCKKHFRQLLEQELNPGCENRIILNSDLKEAGVSLVSFVPEMWSVAEEGISYSDFYTLMMVIDFGAGAESLPTELQGIVYNDQNQNSLLDFGEGILNIPINISNDNLVLSVFTDSSGSFAVNAEKGVYDINLSSDNAVYAQEVVLEQNRFVEFQISDFLPAD</sequence>
<dbReference type="OrthoDB" id="68195at2"/>
<evidence type="ECO:0000313" key="3">
    <source>
        <dbReference type="Proteomes" id="UP000288096"/>
    </source>
</evidence>
<dbReference type="InterPro" id="IPR014044">
    <property type="entry name" value="CAP_dom"/>
</dbReference>
<comment type="caution">
    <text evidence="2">The sequence shown here is derived from an EMBL/GenBank/DDBJ whole genome shotgun (WGS) entry which is preliminary data.</text>
</comment>
<evidence type="ECO:0000259" key="1">
    <source>
        <dbReference type="Pfam" id="PF00188"/>
    </source>
</evidence>
<dbReference type="CDD" id="cd05379">
    <property type="entry name" value="CAP_bacterial"/>
    <property type="match status" value="1"/>
</dbReference>
<reference evidence="3" key="2">
    <citation type="submission" date="2019-01" db="EMBL/GenBank/DDBJ databases">
        <title>Genome sequence of Desulfonema ishimotonii strain Tokyo 01.</title>
        <authorList>
            <person name="Fukui M."/>
        </authorList>
    </citation>
    <scope>NUCLEOTIDE SEQUENCE [LARGE SCALE GENOMIC DNA]</scope>
    <source>
        <strain evidence="3">Tokyo 01</strain>
    </source>
</reference>
<accession>A0A401FTA7</accession>
<gene>
    <name evidence="2" type="ORF">DENIS_1152</name>
</gene>
<keyword evidence="3" id="KW-1185">Reference proteome</keyword>
<proteinExistence type="predicted"/>
<dbReference type="SUPFAM" id="SSF55797">
    <property type="entry name" value="PR-1-like"/>
    <property type="match status" value="2"/>
</dbReference>
<evidence type="ECO:0000313" key="2">
    <source>
        <dbReference type="EMBL" id="GBC60201.1"/>
    </source>
</evidence>
<protein>
    <recommendedName>
        <fullName evidence="1">SCP domain-containing protein</fullName>
    </recommendedName>
</protein>
<dbReference type="InterPro" id="IPR035940">
    <property type="entry name" value="CAP_sf"/>
</dbReference>
<reference evidence="3" key="1">
    <citation type="submission" date="2017-11" db="EMBL/GenBank/DDBJ databases">
        <authorList>
            <person name="Watanabe M."/>
            <person name="Kojima H."/>
        </authorList>
    </citation>
    <scope>NUCLEOTIDE SEQUENCE [LARGE SCALE GENOMIC DNA]</scope>
    <source>
        <strain evidence="3">Tokyo 01</strain>
    </source>
</reference>
<dbReference type="EMBL" id="BEXT01000001">
    <property type="protein sequence ID" value="GBC60201.1"/>
    <property type="molecule type" value="Genomic_DNA"/>
</dbReference>